<dbReference type="GO" id="GO:0006644">
    <property type="term" value="P:phospholipid metabolic process"/>
    <property type="evidence" value="ECO:0007669"/>
    <property type="project" value="InterPro"/>
</dbReference>
<dbReference type="GO" id="GO:0050482">
    <property type="term" value="P:arachidonate secretion"/>
    <property type="evidence" value="ECO:0007669"/>
    <property type="project" value="InterPro"/>
</dbReference>
<dbReference type="AlphaFoldDB" id="E4XDG4"/>
<protein>
    <recommendedName>
        <fullName evidence="3">Phospholipase A2 domain-containing protein</fullName>
    </recommendedName>
</protein>
<dbReference type="Proteomes" id="UP000001307">
    <property type="component" value="Unassembled WGS sequence"/>
</dbReference>
<reference evidence="1" key="1">
    <citation type="journal article" date="2010" name="Science">
        <title>Plasticity of animal genome architecture unmasked by rapid evolution of a pelagic tunicate.</title>
        <authorList>
            <person name="Denoeud F."/>
            <person name="Henriet S."/>
            <person name="Mungpakdee S."/>
            <person name="Aury J.M."/>
            <person name="Da Silva C."/>
            <person name="Brinkmann H."/>
            <person name="Mikhaleva J."/>
            <person name="Olsen L.C."/>
            <person name="Jubin C."/>
            <person name="Canestro C."/>
            <person name="Bouquet J.M."/>
            <person name="Danks G."/>
            <person name="Poulain J."/>
            <person name="Campsteijn C."/>
            <person name="Adamski M."/>
            <person name="Cross I."/>
            <person name="Yadetie F."/>
            <person name="Muffato M."/>
            <person name="Louis A."/>
            <person name="Butcher S."/>
            <person name="Tsagkogeorga G."/>
            <person name="Konrad A."/>
            <person name="Singh S."/>
            <person name="Jensen M.F."/>
            <person name="Cong E.H."/>
            <person name="Eikeseth-Otteraa H."/>
            <person name="Noel B."/>
            <person name="Anthouard V."/>
            <person name="Porcel B.M."/>
            <person name="Kachouri-Lafond R."/>
            <person name="Nishino A."/>
            <person name="Ugolini M."/>
            <person name="Chourrout P."/>
            <person name="Nishida H."/>
            <person name="Aasland R."/>
            <person name="Huzurbazar S."/>
            <person name="Westhof E."/>
            <person name="Delsuc F."/>
            <person name="Lehrach H."/>
            <person name="Reinhardt R."/>
            <person name="Weissenbach J."/>
            <person name="Roy S.W."/>
            <person name="Artiguenave F."/>
            <person name="Postlethwait J.H."/>
            <person name="Manak J.R."/>
            <person name="Thompson E.M."/>
            <person name="Jaillon O."/>
            <person name="Du Pasquier L."/>
            <person name="Boudinot P."/>
            <person name="Liberles D.A."/>
            <person name="Volff J.N."/>
            <person name="Philippe H."/>
            <person name="Lenhard B."/>
            <person name="Roest Crollius H."/>
            <person name="Wincker P."/>
            <person name="Chourrout D."/>
        </authorList>
    </citation>
    <scope>NUCLEOTIDE SEQUENCE [LARGE SCALE GENOMIC DNA]</scope>
</reference>
<name>E4XDG4_OIKDI</name>
<evidence type="ECO:0000313" key="1">
    <source>
        <dbReference type="EMBL" id="CBY19202.1"/>
    </source>
</evidence>
<dbReference type="Gene3D" id="1.20.90.10">
    <property type="entry name" value="Phospholipase A2 domain"/>
    <property type="match status" value="1"/>
</dbReference>
<accession>E4XDG4</accession>
<keyword evidence="2" id="KW-1185">Reference proteome</keyword>
<organism evidence="1">
    <name type="scientific">Oikopleura dioica</name>
    <name type="common">Tunicate</name>
    <dbReference type="NCBI Taxonomy" id="34765"/>
    <lineage>
        <taxon>Eukaryota</taxon>
        <taxon>Metazoa</taxon>
        <taxon>Chordata</taxon>
        <taxon>Tunicata</taxon>
        <taxon>Appendicularia</taxon>
        <taxon>Copelata</taxon>
        <taxon>Oikopleuridae</taxon>
        <taxon>Oikopleura</taxon>
    </lineage>
</organism>
<dbReference type="EMBL" id="FN653039">
    <property type="protein sequence ID" value="CBY19202.1"/>
    <property type="molecule type" value="Genomic_DNA"/>
</dbReference>
<sequence>MLSALERVEAILVKLLLAGRRLRLDLMIDYETDSKFALEDLEDTGCYGNPLQKGEESYPGKGTPVDLIDELSKSLLFCYKCAAKDHGAECKGRGNYNSSFNKKTGAKCLDRKDTCEYTICQCDLQFAKVFGKMSISFDESYSVKNGFKREERCVAKEPKDAGIDSRLKNSGNKAQKSAAAETECCGFGLGRTIFKVDKQVCCDGDTVKPIGSC</sequence>
<dbReference type="SUPFAM" id="SSF48619">
    <property type="entry name" value="Phospholipase A2, PLA2"/>
    <property type="match status" value="1"/>
</dbReference>
<gene>
    <name evidence="1" type="ORF">GSOID_T00008207001</name>
</gene>
<proteinExistence type="predicted"/>
<dbReference type="OrthoDB" id="10341847at2759"/>
<evidence type="ECO:0000313" key="2">
    <source>
        <dbReference type="Proteomes" id="UP000001307"/>
    </source>
</evidence>
<evidence type="ECO:0008006" key="3">
    <source>
        <dbReference type="Google" id="ProtNLM"/>
    </source>
</evidence>
<dbReference type="GO" id="GO:0004623">
    <property type="term" value="F:phospholipase A2 activity"/>
    <property type="evidence" value="ECO:0007669"/>
    <property type="project" value="InterPro"/>
</dbReference>
<dbReference type="InterPro" id="IPR036444">
    <property type="entry name" value="PLipase_A2_dom_sf"/>
</dbReference>
<dbReference type="InParanoid" id="E4XDG4"/>